<keyword evidence="2 4" id="KW-0694">RNA-binding</keyword>
<dbReference type="Pfam" id="PF01588">
    <property type="entry name" value="tRNA_bind"/>
    <property type="match status" value="1"/>
</dbReference>
<dbReference type="InterPro" id="IPR009080">
    <property type="entry name" value="tRNAsynth_Ia_anticodon-bd"/>
</dbReference>
<gene>
    <name evidence="7" type="ORF">ADUPG1_001929</name>
</gene>
<dbReference type="Gene3D" id="2.40.50.140">
    <property type="entry name" value="Nucleic acid-binding proteins"/>
    <property type="match status" value="1"/>
</dbReference>
<dbReference type="InterPro" id="IPR012340">
    <property type="entry name" value="NA-bd_OB-fold"/>
</dbReference>
<feature type="domain" description="TRNA-binding" evidence="6">
    <location>
        <begin position="90"/>
        <end position="143"/>
    </location>
</feature>
<keyword evidence="8" id="KW-1185">Reference proteome</keyword>
<dbReference type="PROSITE" id="PS50886">
    <property type="entry name" value="TRBD"/>
    <property type="match status" value="1"/>
</dbReference>
<keyword evidence="7" id="KW-0436">Ligase</keyword>
<proteinExistence type="predicted"/>
<sequence>MSRLGTVMYVLLENMRKIAVHLWPVMPEASEMMLEQLGIQFAPEKVNLQGEIDSGTAQGRTCSQEKEAKKSKKQSKQAKEEIPGVIEFPDFQKVDMRVGTVLSVTKHPDADKLLLVKIDTGDDEPRQVVAGLAEFFKPEELEG</sequence>
<feature type="non-terminal residue" evidence="7">
    <location>
        <position position="143"/>
    </location>
</feature>
<reference evidence="7" key="1">
    <citation type="submission" date="2022-03" db="EMBL/GenBank/DDBJ databases">
        <title>Draft genome sequence of Aduncisulcus paluster, a free-living microaerophilic Fornicata.</title>
        <authorList>
            <person name="Yuyama I."/>
            <person name="Kume K."/>
            <person name="Tamura T."/>
            <person name="Inagaki Y."/>
            <person name="Hashimoto T."/>
        </authorList>
    </citation>
    <scope>NUCLEOTIDE SEQUENCE</scope>
    <source>
        <strain evidence="7">NY0171</strain>
    </source>
</reference>
<evidence type="ECO:0000313" key="8">
    <source>
        <dbReference type="Proteomes" id="UP001057375"/>
    </source>
</evidence>
<evidence type="ECO:0000259" key="6">
    <source>
        <dbReference type="PROSITE" id="PS50886"/>
    </source>
</evidence>
<dbReference type="PANTHER" id="PTHR11586:SF37">
    <property type="entry name" value="TRNA-BINDING DOMAIN-CONTAINING PROTEIN"/>
    <property type="match status" value="1"/>
</dbReference>
<dbReference type="EMBL" id="BQXS01001971">
    <property type="protein sequence ID" value="GKT31259.1"/>
    <property type="molecule type" value="Genomic_DNA"/>
</dbReference>
<evidence type="ECO:0000256" key="1">
    <source>
        <dbReference type="ARBA" id="ARBA00022555"/>
    </source>
</evidence>
<keyword evidence="1 4" id="KW-0820">tRNA-binding</keyword>
<evidence type="ECO:0000256" key="2">
    <source>
        <dbReference type="ARBA" id="ARBA00022884"/>
    </source>
</evidence>
<dbReference type="SUPFAM" id="SSF50249">
    <property type="entry name" value="Nucleic acid-binding proteins"/>
    <property type="match status" value="1"/>
</dbReference>
<feature type="region of interest" description="Disordered" evidence="5">
    <location>
        <begin position="50"/>
        <end position="81"/>
    </location>
</feature>
<dbReference type="InterPro" id="IPR051270">
    <property type="entry name" value="Tyrosine-tRNA_ligase_regulator"/>
</dbReference>
<dbReference type="PANTHER" id="PTHR11586">
    <property type="entry name" value="TRNA-AMINOACYLATION COFACTOR ARC1 FAMILY MEMBER"/>
    <property type="match status" value="1"/>
</dbReference>
<dbReference type="InterPro" id="IPR002547">
    <property type="entry name" value="tRNA-bd_dom"/>
</dbReference>
<evidence type="ECO:0000313" key="7">
    <source>
        <dbReference type="EMBL" id="GKT31259.1"/>
    </source>
</evidence>
<protein>
    <submittedName>
        <fullName evidence="7">Methionine--tRNA ligase</fullName>
    </submittedName>
</protein>
<evidence type="ECO:0000256" key="4">
    <source>
        <dbReference type="PROSITE-ProRule" id="PRU00209"/>
    </source>
</evidence>
<evidence type="ECO:0000256" key="3">
    <source>
        <dbReference type="ARBA" id="ARBA00047364"/>
    </source>
</evidence>
<comment type="caution">
    <text evidence="7">The sequence shown here is derived from an EMBL/GenBank/DDBJ whole genome shotgun (WGS) entry which is preliminary data.</text>
</comment>
<dbReference type="Proteomes" id="UP001057375">
    <property type="component" value="Unassembled WGS sequence"/>
</dbReference>
<evidence type="ECO:0000256" key="5">
    <source>
        <dbReference type="SAM" id="MobiDB-lite"/>
    </source>
</evidence>
<dbReference type="Gene3D" id="1.10.730.10">
    <property type="entry name" value="Isoleucyl-tRNA Synthetase, Domain 1"/>
    <property type="match status" value="1"/>
</dbReference>
<name>A0ABQ5KIY4_9EUKA</name>
<accession>A0ABQ5KIY4</accession>
<dbReference type="GO" id="GO:0016874">
    <property type="term" value="F:ligase activity"/>
    <property type="evidence" value="ECO:0007669"/>
    <property type="project" value="UniProtKB-KW"/>
</dbReference>
<comment type="catalytic activity">
    <reaction evidence="3">
        <text>tRNA(Met) + L-methionine + ATP = L-methionyl-tRNA(Met) + AMP + diphosphate</text>
        <dbReference type="Rhea" id="RHEA:13481"/>
        <dbReference type="Rhea" id="RHEA-COMP:9667"/>
        <dbReference type="Rhea" id="RHEA-COMP:9698"/>
        <dbReference type="ChEBI" id="CHEBI:30616"/>
        <dbReference type="ChEBI" id="CHEBI:33019"/>
        <dbReference type="ChEBI" id="CHEBI:57844"/>
        <dbReference type="ChEBI" id="CHEBI:78442"/>
        <dbReference type="ChEBI" id="CHEBI:78530"/>
        <dbReference type="ChEBI" id="CHEBI:456215"/>
        <dbReference type="EC" id="6.1.1.10"/>
    </reaction>
</comment>
<dbReference type="SUPFAM" id="SSF47323">
    <property type="entry name" value="Anticodon-binding domain of a subclass of class I aminoacyl-tRNA synthetases"/>
    <property type="match status" value="1"/>
</dbReference>
<organism evidence="7 8">
    <name type="scientific">Aduncisulcus paluster</name>
    <dbReference type="NCBI Taxonomy" id="2918883"/>
    <lineage>
        <taxon>Eukaryota</taxon>
        <taxon>Metamonada</taxon>
        <taxon>Carpediemonas-like organisms</taxon>
        <taxon>Aduncisulcus</taxon>
    </lineage>
</organism>